<accession>A0A2B8BIU5</accession>
<protein>
    <submittedName>
        <fullName evidence="1">Uncharacterized protein</fullName>
    </submittedName>
</protein>
<evidence type="ECO:0000313" key="2">
    <source>
        <dbReference type="Proteomes" id="UP000225379"/>
    </source>
</evidence>
<evidence type="ECO:0000313" key="1">
    <source>
        <dbReference type="EMBL" id="PGH57680.1"/>
    </source>
</evidence>
<dbReference type="AlphaFoldDB" id="A0A2B8BIU5"/>
<keyword evidence="2" id="KW-1185">Reference proteome</keyword>
<name>A0A2B8BIU5_9PROT</name>
<comment type="caution">
    <text evidence="1">The sequence shown here is derived from an EMBL/GenBank/DDBJ whole genome shotgun (WGS) entry which is preliminary data.</text>
</comment>
<dbReference type="EMBL" id="PDKW01000039">
    <property type="protein sequence ID" value="PGH57680.1"/>
    <property type="molecule type" value="Genomic_DNA"/>
</dbReference>
<proteinExistence type="predicted"/>
<sequence length="64" mass="7275">MSHCELLDEAAHEEPSVREIERRIYTVNSSVMIRAEQHHVGQRILTAATEPADTVRPADLRIKP</sequence>
<gene>
    <name evidence="1" type="ORF">CRT60_06725</name>
</gene>
<reference evidence="2" key="1">
    <citation type="submission" date="2017-10" db="EMBL/GenBank/DDBJ databases">
        <authorList>
            <person name="Kravchenko I.K."/>
            <person name="Grouzdev D.S."/>
        </authorList>
    </citation>
    <scope>NUCLEOTIDE SEQUENCE [LARGE SCALE GENOMIC DNA]</scope>
    <source>
        <strain evidence="2">B2</strain>
    </source>
</reference>
<organism evidence="1 2">
    <name type="scientific">Azospirillum palustre</name>
    <dbReference type="NCBI Taxonomy" id="2044885"/>
    <lineage>
        <taxon>Bacteria</taxon>
        <taxon>Pseudomonadati</taxon>
        <taxon>Pseudomonadota</taxon>
        <taxon>Alphaproteobacteria</taxon>
        <taxon>Rhodospirillales</taxon>
        <taxon>Azospirillaceae</taxon>
        <taxon>Azospirillum</taxon>
    </lineage>
</organism>
<dbReference type="Proteomes" id="UP000225379">
    <property type="component" value="Unassembled WGS sequence"/>
</dbReference>